<dbReference type="InterPro" id="IPR020806">
    <property type="entry name" value="PKS_PP-bd"/>
</dbReference>
<dbReference type="Gene3D" id="1.10.1200.10">
    <property type="entry name" value="ACP-like"/>
    <property type="match status" value="1"/>
</dbReference>
<dbReference type="InterPro" id="IPR009081">
    <property type="entry name" value="PP-bd_ACP"/>
</dbReference>
<accession>A0ABQ1ISD8</accession>
<evidence type="ECO:0000259" key="3">
    <source>
        <dbReference type="PROSITE" id="PS50075"/>
    </source>
</evidence>
<dbReference type="InterPro" id="IPR036736">
    <property type="entry name" value="ACP-like_sf"/>
</dbReference>
<dbReference type="PROSITE" id="PS50075">
    <property type="entry name" value="CARRIER"/>
    <property type="match status" value="1"/>
</dbReference>
<dbReference type="SMART" id="SM01294">
    <property type="entry name" value="PKS_PP_betabranch"/>
    <property type="match status" value="1"/>
</dbReference>
<dbReference type="SMART" id="SM00823">
    <property type="entry name" value="PKS_PP"/>
    <property type="match status" value="1"/>
</dbReference>
<gene>
    <name evidence="4" type="ORF">GCM10011505_33960</name>
</gene>
<evidence type="ECO:0000256" key="2">
    <source>
        <dbReference type="ARBA" id="ARBA00022553"/>
    </source>
</evidence>
<dbReference type="EMBL" id="BMDZ01000044">
    <property type="protein sequence ID" value="GGB50074.1"/>
    <property type="molecule type" value="Genomic_DNA"/>
</dbReference>
<keyword evidence="1" id="KW-0596">Phosphopantetheine</keyword>
<comment type="caution">
    <text evidence="4">The sequence shown here is derived from an EMBL/GenBank/DDBJ whole genome shotgun (WGS) entry which is preliminary data.</text>
</comment>
<dbReference type="Pfam" id="PF00550">
    <property type="entry name" value="PP-binding"/>
    <property type="match status" value="1"/>
</dbReference>
<name>A0ABQ1ISD8_9PROT</name>
<feature type="domain" description="Carrier" evidence="3">
    <location>
        <begin position="20"/>
        <end position="95"/>
    </location>
</feature>
<organism evidence="4 5">
    <name type="scientific">Tistrella bauzanensis</name>
    <dbReference type="NCBI Taxonomy" id="657419"/>
    <lineage>
        <taxon>Bacteria</taxon>
        <taxon>Pseudomonadati</taxon>
        <taxon>Pseudomonadota</taxon>
        <taxon>Alphaproteobacteria</taxon>
        <taxon>Geminicoccales</taxon>
        <taxon>Geminicoccaceae</taxon>
        <taxon>Tistrella</taxon>
    </lineage>
</organism>
<evidence type="ECO:0000313" key="5">
    <source>
        <dbReference type="Proteomes" id="UP000603352"/>
    </source>
</evidence>
<sequence length="95" mass="10255">MTTQTTLPAARTAARATERPDAAAIEAWLIAYLADRLGHDPAEIRRNVRFERMGVDSLAVVSMTGELEEWLGVKVEPTTAYDNPTISDLAAALAA</sequence>
<reference evidence="5" key="1">
    <citation type="journal article" date="2019" name="Int. J. Syst. Evol. Microbiol.">
        <title>The Global Catalogue of Microorganisms (GCM) 10K type strain sequencing project: providing services to taxonomists for standard genome sequencing and annotation.</title>
        <authorList>
            <consortium name="The Broad Institute Genomics Platform"/>
            <consortium name="The Broad Institute Genome Sequencing Center for Infectious Disease"/>
            <person name="Wu L."/>
            <person name="Ma J."/>
        </authorList>
    </citation>
    <scope>NUCLEOTIDE SEQUENCE [LARGE SCALE GENOMIC DNA]</scope>
    <source>
        <strain evidence="5">CGMCC 1.10188</strain>
    </source>
</reference>
<evidence type="ECO:0000256" key="1">
    <source>
        <dbReference type="ARBA" id="ARBA00022450"/>
    </source>
</evidence>
<keyword evidence="5" id="KW-1185">Reference proteome</keyword>
<keyword evidence="2" id="KW-0597">Phosphoprotein</keyword>
<evidence type="ECO:0000313" key="4">
    <source>
        <dbReference type="EMBL" id="GGB50074.1"/>
    </source>
</evidence>
<dbReference type="SUPFAM" id="SSF47336">
    <property type="entry name" value="ACP-like"/>
    <property type="match status" value="1"/>
</dbReference>
<dbReference type="Proteomes" id="UP000603352">
    <property type="component" value="Unassembled WGS sequence"/>
</dbReference>
<proteinExistence type="predicted"/>
<protein>
    <recommendedName>
        <fullName evidence="3">Carrier domain-containing protein</fullName>
    </recommendedName>
</protein>
<dbReference type="RefSeq" id="WP_188579989.1">
    <property type="nucleotide sequence ID" value="NZ_BMDZ01000044.1"/>
</dbReference>